<gene>
    <name evidence="3" type="ORF">EAG_13286</name>
</gene>
<dbReference type="GO" id="GO:0003676">
    <property type="term" value="F:nucleic acid binding"/>
    <property type="evidence" value="ECO:0007669"/>
    <property type="project" value="InterPro"/>
</dbReference>
<dbReference type="PROSITE" id="PS50158">
    <property type="entry name" value="ZF_CCHC"/>
    <property type="match status" value="1"/>
</dbReference>
<dbReference type="InParanoid" id="E2AWZ4"/>
<evidence type="ECO:0000259" key="2">
    <source>
        <dbReference type="PROSITE" id="PS50158"/>
    </source>
</evidence>
<sequence>KLRDNIQLKEIGINSTKLKKTASGAVLIEIPGSNNKSAAEELRARAANILGEVASVTRPEVLGEIRIVGFDESVNASDIINNITKIGGCAEHEVKVTPITPMRNGLYMTWIKCPLAAAIKASKTGKVSLGWTVARLELQKMNTPRCFRCWYPGHHQSVCKSDVDRSNSCFRCGDKSHKATRCTN</sequence>
<accession>E2AWZ4</accession>
<evidence type="ECO:0000256" key="1">
    <source>
        <dbReference type="PROSITE-ProRule" id="PRU00047"/>
    </source>
</evidence>
<keyword evidence="1" id="KW-0863">Zinc-finger</keyword>
<dbReference type="Proteomes" id="UP000000311">
    <property type="component" value="Unassembled WGS sequence"/>
</dbReference>
<feature type="domain" description="CCHC-type" evidence="2">
    <location>
        <begin position="169"/>
        <end position="184"/>
    </location>
</feature>
<dbReference type="OrthoDB" id="7490362at2759"/>
<keyword evidence="4" id="KW-1185">Reference proteome</keyword>
<protein>
    <recommendedName>
        <fullName evidence="2">CCHC-type domain-containing protein</fullName>
    </recommendedName>
</protein>
<dbReference type="InterPro" id="IPR036875">
    <property type="entry name" value="Znf_CCHC_sf"/>
</dbReference>
<dbReference type="InterPro" id="IPR001878">
    <property type="entry name" value="Znf_CCHC"/>
</dbReference>
<proteinExistence type="predicted"/>
<evidence type="ECO:0000313" key="3">
    <source>
        <dbReference type="EMBL" id="EFN62045.1"/>
    </source>
</evidence>
<dbReference type="OMA" id="WPARATI"/>
<reference evidence="3 4" key="1">
    <citation type="journal article" date="2010" name="Science">
        <title>Genomic comparison of the ants Camponotus floridanus and Harpegnathos saltator.</title>
        <authorList>
            <person name="Bonasio R."/>
            <person name="Zhang G."/>
            <person name="Ye C."/>
            <person name="Mutti N.S."/>
            <person name="Fang X."/>
            <person name="Qin N."/>
            <person name="Donahue G."/>
            <person name="Yang P."/>
            <person name="Li Q."/>
            <person name="Li C."/>
            <person name="Zhang P."/>
            <person name="Huang Z."/>
            <person name="Berger S.L."/>
            <person name="Reinberg D."/>
            <person name="Wang J."/>
            <person name="Liebig J."/>
        </authorList>
    </citation>
    <scope>NUCLEOTIDE SEQUENCE [LARGE SCALE GENOMIC DNA]</scope>
    <source>
        <strain evidence="4">C129</strain>
    </source>
</reference>
<dbReference type="Gene3D" id="4.10.60.10">
    <property type="entry name" value="Zinc finger, CCHC-type"/>
    <property type="match status" value="1"/>
</dbReference>
<dbReference type="SMART" id="SM00343">
    <property type="entry name" value="ZnF_C2HC"/>
    <property type="match status" value="2"/>
</dbReference>
<organism evidence="4">
    <name type="scientific">Camponotus floridanus</name>
    <name type="common">Florida carpenter ant</name>
    <dbReference type="NCBI Taxonomy" id="104421"/>
    <lineage>
        <taxon>Eukaryota</taxon>
        <taxon>Metazoa</taxon>
        <taxon>Ecdysozoa</taxon>
        <taxon>Arthropoda</taxon>
        <taxon>Hexapoda</taxon>
        <taxon>Insecta</taxon>
        <taxon>Pterygota</taxon>
        <taxon>Neoptera</taxon>
        <taxon>Endopterygota</taxon>
        <taxon>Hymenoptera</taxon>
        <taxon>Apocrita</taxon>
        <taxon>Aculeata</taxon>
        <taxon>Formicoidea</taxon>
        <taxon>Formicidae</taxon>
        <taxon>Formicinae</taxon>
        <taxon>Camponotus</taxon>
    </lineage>
</organism>
<evidence type="ECO:0000313" key="4">
    <source>
        <dbReference type="Proteomes" id="UP000000311"/>
    </source>
</evidence>
<feature type="non-terminal residue" evidence="3">
    <location>
        <position position="184"/>
    </location>
</feature>
<dbReference type="SUPFAM" id="SSF57756">
    <property type="entry name" value="Retrovirus zinc finger-like domains"/>
    <property type="match status" value="1"/>
</dbReference>
<feature type="non-terminal residue" evidence="3">
    <location>
        <position position="1"/>
    </location>
</feature>
<dbReference type="EMBL" id="GL443462">
    <property type="protein sequence ID" value="EFN62045.1"/>
    <property type="molecule type" value="Genomic_DNA"/>
</dbReference>
<dbReference type="AlphaFoldDB" id="E2AWZ4"/>
<dbReference type="GO" id="GO:0008270">
    <property type="term" value="F:zinc ion binding"/>
    <property type="evidence" value="ECO:0007669"/>
    <property type="project" value="UniProtKB-KW"/>
</dbReference>
<name>E2AWZ4_CAMFO</name>
<keyword evidence="1" id="KW-0479">Metal-binding</keyword>
<keyword evidence="1" id="KW-0862">Zinc</keyword>